<dbReference type="SUPFAM" id="SSF52058">
    <property type="entry name" value="L domain-like"/>
    <property type="match status" value="1"/>
</dbReference>
<dbReference type="PANTHER" id="PTHR47566">
    <property type="match status" value="1"/>
</dbReference>
<reference evidence="3" key="1">
    <citation type="submission" date="2024-05" db="EMBL/GenBank/DDBJ databases">
        <title>Pontimicrobium maritimus sp. nov., isolated form sea water.</title>
        <authorList>
            <person name="Muhammad N."/>
            <person name="Vuong T.Q."/>
            <person name="Han H.L."/>
            <person name="Kim S.-G."/>
        </authorList>
    </citation>
    <scope>NUCLEOTIDE SEQUENCE</scope>
    <source>
        <strain evidence="3">SW4</strain>
    </source>
</reference>
<accession>A0AAU7BXM8</accession>
<gene>
    <name evidence="3" type="ORF">ABGB03_07280</name>
</gene>
<dbReference type="GO" id="GO:0035591">
    <property type="term" value="F:signaling adaptor activity"/>
    <property type="evidence" value="ECO:0007669"/>
    <property type="project" value="TreeGrafter"/>
</dbReference>
<organism evidence="3">
    <name type="scientific">Pontimicrobium sp. SW4</name>
    <dbReference type="NCBI Taxonomy" id="3153519"/>
    <lineage>
        <taxon>Bacteria</taxon>
        <taxon>Pseudomonadati</taxon>
        <taxon>Bacteroidota</taxon>
        <taxon>Flavobacteriia</taxon>
        <taxon>Flavobacteriales</taxon>
        <taxon>Flavobacteriaceae</taxon>
        <taxon>Pontimicrobium</taxon>
    </lineage>
</organism>
<dbReference type="Gene3D" id="3.80.10.10">
    <property type="entry name" value="Ribonuclease Inhibitor"/>
    <property type="match status" value="1"/>
</dbReference>
<evidence type="ECO:0000256" key="1">
    <source>
        <dbReference type="ARBA" id="ARBA00022614"/>
    </source>
</evidence>
<keyword evidence="2" id="KW-0677">Repeat</keyword>
<dbReference type="EMBL" id="CP157199">
    <property type="protein sequence ID" value="XBG62707.1"/>
    <property type="molecule type" value="Genomic_DNA"/>
</dbReference>
<name>A0AAU7BXM8_9FLAO</name>
<dbReference type="InterPro" id="IPR052574">
    <property type="entry name" value="CDIRP"/>
</dbReference>
<proteinExistence type="predicted"/>
<dbReference type="InterPro" id="IPR032675">
    <property type="entry name" value="LRR_dom_sf"/>
</dbReference>
<sequence>MKKLSYLFLVFTLLIVSCNERNVIIPDINFKNALLSSNYVDTDGDGKGDATIDLNGDNEIQINEIESVKFLNVSSKNIESLEGIEGFVNLEKLDCHDNQLKNLDVVNNKELVTLYCYDNQIENLDLIANKKLKVLGCRGNLLTSLNLSKNSNLEVLYGYNNRLTSLNLKNGNNSKMRAMFAHGNEYLKCIEVDDMDAIYPSSDVENYKGWCKDDYASYVESCDN</sequence>
<dbReference type="PANTHER" id="PTHR47566:SF1">
    <property type="entry name" value="PROTEIN NUD1"/>
    <property type="match status" value="1"/>
</dbReference>
<keyword evidence="1" id="KW-0433">Leucine-rich repeat</keyword>
<evidence type="ECO:0000256" key="2">
    <source>
        <dbReference type="ARBA" id="ARBA00022737"/>
    </source>
</evidence>
<dbReference type="PROSITE" id="PS51257">
    <property type="entry name" value="PROKAR_LIPOPROTEIN"/>
    <property type="match status" value="1"/>
</dbReference>
<dbReference type="AlphaFoldDB" id="A0AAU7BXM8"/>
<evidence type="ECO:0000313" key="3">
    <source>
        <dbReference type="EMBL" id="XBG62707.1"/>
    </source>
</evidence>
<dbReference type="RefSeq" id="WP_347926118.1">
    <property type="nucleotide sequence ID" value="NZ_CP157199.1"/>
</dbReference>
<evidence type="ECO:0008006" key="4">
    <source>
        <dbReference type="Google" id="ProtNLM"/>
    </source>
</evidence>
<protein>
    <recommendedName>
        <fullName evidence="4">Leucine-rich repeat domain-containing protein</fullName>
    </recommendedName>
</protein>